<keyword evidence="4" id="KW-0808">Transferase</keyword>
<dbReference type="Gene3D" id="3.30.565.10">
    <property type="entry name" value="Histidine kinase-like ATPase, C-terminal domain"/>
    <property type="match status" value="1"/>
</dbReference>
<dbReference type="InterPro" id="IPR052162">
    <property type="entry name" value="Sensor_kinase/Photoreceptor"/>
</dbReference>
<keyword evidence="10" id="KW-1185">Reference proteome</keyword>
<dbReference type="SUPFAM" id="SSF55874">
    <property type="entry name" value="ATPase domain of HSP90 chaperone/DNA topoisomerase II/histidine kinase"/>
    <property type="match status" value="1"/>
</dbReference>
<dbReference type="SMART" id="SM00387">
    <property type="entry name" value="HATPase_c"/>
    <property type="match status" value="1"/>
</dbReference>
<evidence type="ECO:0000256" key="4">
    <source>
        <dbReference type="ARBA" id="ARBA00022679"/>
    </source>
</evidence>
<dbReference type="RefSeq" id="WP_343057738.1">
    <property type="nucleotide sequence ID" value="NZ_JACHFN010000007.1"/>
</dbReference>
<evidence type="ECO:0000259" key="6">
    <source>
        <dbReference type="PROSITE" id="PS50109"/>
    </source>
</evidence>
<dbReference type="FunFam" id="3.30.565.10:FF:000006">
    <property type="entry name" value="Sensor histidine kinase WalK"/>
    <property type="match status" value="1"/>
</dbReference>
<feature type="domain" description="Histidine kinase" evidence="6">
    <location>
        <begin position="689"/>
        <end position="902"/>
    </location>
</feature>
<dbReference type="SUPFAM" id="SSF47384">
    <property type="entry name" value="Homodimeric domain of signal transducing histidine kinase"/>
    <property type="match status" value="1"/>
</dbReference>
<evidence type="ECO:0000256" key="2">
    <source>
        <dbReference type="ARBA" id="ARBA00012438"/>
    </source>
</evidence>
<keyword evidence="5" id="KW-0418">Kinase</keyword>
<dbReference type="InterPro" id="IPR001610">
    <property type="entry name" value="PAC"/>
</dbReference>
<comment type="caution">
    <text evidence="9">The sequence shown here is derived from an EMBL/GenBank/DDBJ whole genome shotgun (WGS) entry which is preliminary data.</text>
</comment>
<dbReference type="InterPro" id="IPR005467">
    <property type="entry name" value="His_kinase_dom"/>
</dbReference>
<dbReference type="Pfam" id="PF08447">
    <property type="entry name" value="PAS_3"/>
    <property type="match status" value="1"/>
</dbReference>
<dbReference type="SMART" id="SM00091">
    <property type="entry name" value="PAS"/>
    <property type="match status" value="1"/>
</dbReference>
<dbReference type="Gene3D" id="3.30.450.20">
    <property type="entry name" value="PAS domain"/>
    <property type="match status" value="1"/>
</dbReference>
<dbReference type="Pfam" id="PF01590">
    <property type="entry name" value="GAF"/>
    <property type="match status" value="1"/>
</dbReference>
<dbReference type="CDD" id="cd00130">
    <property type="entry name" value="PAS"/>
    <property type="match status" value="1"/>
</dbReference>
<evidence type="ECO:0000256" key="5">
    <source>
        <dbReference type="ARBA" id="ARBA00022777"/>
    </source>
</evidence>
<accession>A0A7W8GGH2</accession>
<dbReference type="InterPro" id="IPR035965">
    <property type="entry name" value="PAS-like_dom_sf"/>
</dbReference>
<gene>
    <name evidence="9" type="ORF">HNQ09_002164</name>
</gene>
<evidence type="ECO:0000259" key="8">
    <source>
        <dbReference type="PROSITE" id="PS50113"/>
    </source>
</evidence>
<dbReference type="InterPro" id="IPR004358">
    <property type="entry name" value="Sig_transdc_His_kin-like_C"/>
</dbReference>
<dbReference type="PRINTS" id="PR00344">
    <property type="entry name" value="BCTRLSENSOR"/>
</dbReference>
<dbReference type="InterPro" id="IPR003661">
    <property type="entry name" value="HisK_dim/P_dom"/>
</dbReference>
<dbReference type="Gene3D" id="2.10.70.100">
    <property type="match status" value="1"/>
</dbReference>
<dbReference type="InterPro" id="IPR003594">
    <property type="entry name" value="HATPase_dom"/>
</dbReference>
<feature type="domain" description="PAC" evidence="8">
    <location>
        <begin position="619"/>
        <end position="671"/>
    </location>
</feature>
<dbReference type="PROSITE" id="PS50109">
    <property type="entry name" value="HIS_KIN"/>
    <property type="match status" value="1"/>
</dbReference>
<reference evidence="9 10" key="1">
    <citation type="submission" date="2020-08" db="EMBL/GenBank/DDBJ databases">
        <title>Genomic Encyclopedia of Type Strains, Phase IV (KMG-IV): sequencing the most valuable type-strain genomes for metagenomic binning, comparative biology and taxonomic classification.</title>
        <authorList>
            <person name="Goeker M."/>
        </authorList>
    </citation>
    <scope>NUCLEOTIDE SEQUENCE [LARGE SCALE GENOMIC DNA]</scope>
    <source>
        <strain evidence="9 10">DSM 101791</strain>
    </source>
</reference>
<dbReference type="SUPFAM" id="SSF55781">
    <property type="entry name" value="GAF domain-like"/>
    <property type="match status" value="3"/>
</dbReference>
<feature type="domain" description="PAS" evidence="7">
    <location>
        <begin position="543"/>
        <end position="616"/>
    </location>
</feature>
<keyword evidence="3" id="KW-0597">Phosphoprotein</keyword>
<dbReference type="InterPro" id="IPR036097">
    <property type="entry name" value="HisK_dim/P_sf"/>
</dbReference>
<dbReference type="InterPro" id="IPR000014">
    <property type="entry name" value="PAS"/>
</dbReference>
<dbReference type="InterPro" id="IPR003018">
    <property type="entry name" value="GAF"/>
</dbReference>
<dbReference type="EC" id="2.7.13.3" evidence="2"/>
<dbReference type="InterPro" id="IPR029016">
    <property type="entry name" value="GAF-like_dom_sf"/>
</dbReference>
<dbReference type="AlphaFoldDB" id="A0A7W8GGH2"/>
<dbReference type="Proteomes" id="UP000525389">
    <property type="component" value="Unassembled WGS sequence"/>
</dbReference>
<evidence type="ECO:0000313" key="9">
    <source>
        <dbReference type="EMBL" id="MBB5234721.1"/>
    </source>
</evidence>
<dbReference type="PROSITE" id="PS50112">
    <property type="entry name" value="PAS"/>
    <property type="match status" value="1"/>
</dbReference>
<sequence>MSRPFAPTHSAPPSLGERLQAVTEALAAARTQQDVFRVVLTPARQALNAVAGAVLLTDEAGERLNLAAVEGHAEGVLTLWQAGPLAQNAPAADALGRREALLFEHQEDLVRAYPQLAARSGSVAVVATAVLPMFLDDRPLGVLVLDFREPHHFTPEEVRFLRTLAAQCAVAVGRSQLLENLQRQVEERTRGALTDARAQEAFVAFTEAVGTTTDVLDLTRQAIAALHTRFGGASVGYYTREGALWKAQAWSEDMGEALLERLRAGLPDSTPFLRGALETGTAVFTDSWDPGREGIEHSEAYGKAAAYPLVVGGEVRHLLLIGLKDTRRWSGRDRALVRAVGRGLTLALERAEQAAQQARQTAELDARNRALESFADLTRDLSVEVDPYVLVRRAQAVALSLLPEGYALYFEPQGERWVLRGQTGELRNAALQAAADAGLPYHEANNLLIPYRSRAPYYQDQYARDTDNLGGMVSHLGASATLPVLVDGQPRGVFAVVLFGGVRHWTRPDQAALESVVRSLGLALERAGGVAELEARTREVAEWRERYEVAVRGSGALLYDWDPATDAILYGGAVEQITGYAPQELGGTLADWTELLIHPDDRGGFQREIARVIQWSDTFRLPFRVVRRDGSVREVEDEGYFRRDAAGQVTHMVGFVKDVTERKRAEQALLHANEELRRSNAELEQFAYVASHDLQAPIRAVTSFAGILLRKYGDVLDERGQLYLRQVVDSGEHMKQLVDDLLAFSRVHTQRGELRPVDSAAVFDTVASRLGLSAPPGADLSRGELPMVLADAPQLDQLLQNLIANGLKYHREGVRPQVRVTAERDGDGLWRFQVTDNGIGIEPQYFERIFVIFQRLHGREAFEGTGIGLAVCKKIVERHGGRLWLESTPGQGSSFFFTLPGA</sequence>
<dbReference type="EMBL" id="JACHFN010000007">
    <property type="protein sequence ID" value="MBB5234721.1"/>
    <property type="molecule type" value="Genomic_DNA"/>
</dbReference>
<dbReference type="PANTHER" id="PTHR43304:SF1">
    <property type="entry name" value="PAC DOMAIN-CONTAINING PROTEIN"/>
    <property type="match status" value="1"/>
</dbReference>
<comment type="catalytic activity">
    <reaction evidence="1">
        <text>ATP + protein L-histidine = ADP + protein N-phospho-L-histidine.</text>
        <dbReference type="EC" id="2.7.13.3"/>
    </reaction>
</comment>
<dbReference type="SMART" id="SM00388">
    <property type="entry name" value="HisKA"/>
    <property type="match status" value="1"/>
</dbReference>
<protein>
    <recommendedName>
        <fullName evidence="2">histidine kinase</fullName>
        <ecNumber evidence="2">2.7.13.3</ecNumber>
    </recommendedName>
</protein>
<dbReference type="SMART" id="SM00086">
    <property type="entry name" value="PAC"/>
    <property type="match status" value="1"/>
</dbReference>
<dbReference type="InterPro" id="IPR036890">
    <property type="entry name" value="HATPase_C_sf"/>
</dbReference>
<dbReference type="InterPro" id="IPR013655">
    <property type="entry name" value="PAS_fold_3"/>
</dbReference>
<dbReference type="NCBIfam" id="TIGR00229">
    <property type="entry name" value="sensory_box"/>
    <property type="match status" value="1"/>
</dbReference>
<evidence type="ECO:0000256" key="1">
    <source>
        <dbReference type="ARBA" id="ARBA00000085"/>
    </source>
</evidence>
<dbReference type="Pfam" id="PF02518">
    <property type="entry name" value="HATPase_c"/>
    <property type="match status" value="1"/>
</dbReference>
<dbReference type="Pfam" id="PF13185">
    <property type="entry name" value="GAF_2"/>
    <property type="match status" value="1"/>
</dbReference>
<dbReference type="PANTHER" id="PTHR43304">
    <property type="entry name" value="PHYTOCHROME-LIKE PROTEIN CPH1"/>
    <property type="match status" value="1"/>
</dbReference>
<dbReference type="GO" id="GO:0000155">
    <property type="term" value="F:phosphorelay sensor kinase activity"/>
    <property type="evidence" value="ECO:0007669"/>
    <property type="project" value="InterPro"/>
</dbReference>
<proteinExistence type="predicted"/>
<evidence type="ECO:0000256" key="3">
    <source>
        <dbReference type="ARBA" id="ARBA00022553"/>
    </source>
</evidence>
<dbReference type="Gene3D" id="1.10.287.130">
    <property type="match status" value="1"/>
</dbReference>
<dbReference type="Gene3D" id="3.30.450.40">
    <property type="match status" value="3"/>
</dbReference>
<dbReference type="InterPro" id="IPR000700">
    <property type="entry name" value="PAS-assoc_C"/>
</dbReference>
<dbReference type="Pfam" id="PF00512">
    <property type="entry name" value="HisKA"/>
    <property type="match status" value="1"/>
</dbReference>
<dbReference type="CDD" id="cd00082">
    <property type="entry name" value="HisKA"/>
    <property type="match status" value="1"/>
</dbReference>
<name>A0A7W8GGH2_9DEIO</name>
<evidence type="ECO:0000313" key="10">
    <source>
        <dbReference type="Proteomes" id="UP000525389"/>
    </source>
</evidence>
<dbReference type="PROSITE" id="PS50113">
    <property type="entry name" value="PAC"/>
    <property type="match status" value="1"/>
</dbReference>
<dbReference type="CDD" id="cd16921">
    <property type="entry name" value="HATPase_FilI-like"/>
    <property type="match status" value="1"/>
</dbReference>
<organism evidence="9 10">
    <name type="scientific">Deinococcus budaensis</name>
    <dbReference type="NCBI Taxonomy" id="1665626"/>
    <lineage>
        <taxon>Bacteria</taxon>
        <taxon>Thermotogati</taxon>
        <taxon>Deinococcota</taxon>
        <taxon>Deinococci</taxon>
        <taxon>Deinococcales</taxon>
        <taxon>Deinococcaceae</taxon>
        <taxon>Deinococcus</taxon>
    </lineage>
</organism>
<dbReference type="SMART" id="SM00065">
    <property type="entry name" value="GAF"/>
    <property type="match status" value="2"/>
</dbReference>
<dbReference type="SUPFAM" id="SSF55785">
    <property type="entry name" value="PYP-like sensor domain (PAS domain)"/>
    <property type="match status" value="1"/>
</dbReference>
<evidence type="ECO:0000259" key="7">
    <source>
        <dbReference type="PROSITE" id="PS50112"/>
    </source>
</evidence>